<organism evidence="1 2">
    <name type="scientific">Pelagicoccus albus</name>
    <dbReference type="NCBI Taxonomy" id="415222"/>
    <lineage>
        <taxon>Bacteria</taxon>
        <taxon>Pseudomonadati</taxon>
        <taxon>Verrucomicrobiota</taxon>
        <taxon>Opitutia</taxon>
        <taxon>Puniceicoccales</taxon>
        <taxon>Pelagicoccaceae</taxon>
        <taxon>Pelagicoccus</taxon>
    </lineage>
</organism>
<dbReference type="RefSeq" id="WP_185659264.1">
    <property type="nucleotide sequence ID" value="NZ_CAWPOO010000006.1"/>
</dbReference>
<proteinExistence type="predicted"/>
<dbReference type="NCBIfam" id="TIGR02532">
    <property type="entry name" value="IV_pilin_GFxxxE"/>
    <property type="match status" value="1"/>
</dbReference>
<dbReference type="Proteomes" id="UP000526501">
    <property type="component" value="Unassembled WGS sequence"/>
</dbReference>
<evidence type="ECO:0000313" key="1">
    <source>
        <dbReference type="EMBL" id="MBC2605384.1"/>
    </source>
</evidence>
<dbReference type="InterPro" id="IPR012902">
    <property type="entry name" value="N_methyl_site"/>
</dbReference>
<protein>
    <submittedName>
        <fullName evidence="1">Prepilin-type N-terminal cleavage/methylation domain-containing protein</fullName>
    </submittedName>
</protein>
<name>A0A7X1B487_9BACT</name>
<keyword evidence="2" id="KW-1185">Reference proteome</keyword>
<reference evidence="1 2" key="1">
    <citation type="submission" date="2020-07" db="EMBL/GenBank/DDBJ databases">
        <authorList>
            <person name="Feng X."/>
        </authorList>
    </citation>
    <scope>NUCLEOTIDE SEQUENCE [LARGE SCALE GENOMIC DNA]</scope>
    <source>
        <strain evidence="1 2">JCM23202</strain>
    </source>
</reference>
<accession>A0A7X1B487</accession>
<dbReference type="EMBL" id="JACHVC010000006">
    <property type="protein sequence ID" value="MBC2605384.1"/>
    <property type="molecule type" value="Genomic_DNA"/>
</dbReference>
<sequence>MMRLKARIVAKEAFSLIEVIVALAMLALIAIPAVGLATMAVGQSKAQLTVGKASALKTKIDVALRALDTIGSFDILTAESNLTGVLLEMMASEDLRYIESSGGGYDAENDQYYRILVKEPENYDYDSTLPYRLVVYEVSWPNNSEDEQRNQMHFSSVFRK</sequence>
<comment type="caution">
    <text evidence="1">The sequence shown here is derived from an EMBL/GenBank/DDBJ whole genome shotgun (WGS) entry which is preliminary data.</text>
</comment>
<evidence type="ECO:0000313" key="2">
    <source>
        <dbReference type="Proteomes" id="UP000526501"/>
    </source>
</evidence>
<gene>
    <name evidence="1" type="ORF">H5P27_04940</name>
</gene>
<dbReference type="AlphaFoldDB" id="A0A7X1B487"/>